<evidence type="ECO:0000256" key="3">
    <source>
        <dbReference type="ARBA" id="ARBA00022692"/>
    </source>
</evidence>
<dbReference type="Pfam" id="PF12704">
    <property type="entry name" value="MacB_PCD"/>
    <property type="match status" value="2"/>
</dbReference>
<keyword evidence="3 6" id="KW-0812">Transmembrane</keyword>
<feature type="transmembrane region" description="Helical" evidence="6">
    <location>
        <begin position="737"/>
        <end position="755"/>
    </location>
</feature>
<dbReference type="Pfam" id="PF02687">
    <property type="entry name" value="FtsX"/>
    <property type="match status" value="2"/>
</dbReference>
<proteinExistence type="predicted"/>
<feature type="domain" description="MacB-like periplasmic core" evidence="8">
    <location>
        <begin position="442"/>
        <end position="626"/>
    </location>
</feature>
<comment type="caution">
    <text evidence="9">The sequence shown here is derived from an EMBL/GenBank/DDBJ whole genome shotgun (WGS) entry which is preliminary data.</text>
</comment>
<evidence type="ECO:0000256" key="6">
    <source>
        <dbReference type="SAM" id="Phobius"/>
    </source>
</evidence>
<evidence type="ECO:0000259" key="8">
    <source>
        <dbReference type="Pfam" id="PF12704"/>
    </source>
</evidence>
<reference evidence="9 10" key="1">
    <citation type="submission" date="2019-09" db="EMBL/GenBank/DDBJ databases">
        <title>Draft genome sequence of Ginsengibacter sp. BR5-29.</title>
        <authorList>
            <person name="Im W.-T."/>
        </authorList>
    </citation>
    <scope>NUCLEOTIDE SEQUENCE [LARGE SCALE GENOMIC DNA]</scope>
    <source>
        <strain evidence="9 10">BR5-29</strain>
    </source>
</reference>
<feature type="domain" description="ABC3 transporter permease C-terminal" evidence="7">
    <location>
        <begin position="687"/>
        <end position="797"/>
    </location>
</feature>
<evidence type="ECO:0000256" key="4">
    <source>
        <dbReference type="ARBA" id="ARBA00022989"/>
    </source>
</evidence>
<dbReference type="GO" id="GO:0022857">
    <property type="term" value="F:transmembrane transporter activity"/>
    <property type="evidence" value="ECO:0007669"/>
    <property type="project" value="TreeGrafter"/>
</dbReference>
<feature type="domain" description="MacB-like periplasmic core" evidence="8">
    <location>
        <begin position="20"/>
        <end position="234"/>
    </location>
</feature>
<keyword evidence="2" id="KW-1003">Cell membrane</keyword>
<comment type="subcellular location">
    <subcellularLocation>
        <location evidence="1">Cell membrane</location>
        <topology evidence="1">Multi-pass membrane protein</topology>
    </subcellularLocation>
</comment>
<name>A0A5J5IIP6_9BACT</name>
<feature type="transmembrane region" description="Helical" evidence="6">
    <location>
        <begin position="685"/>
        <end position="709"/>
    </location>
</feature>
<dbReference type="PANTHER" id="PTHR30572:SF18">
    <property type="entry name" value="ABC-TYPE MACROLIDE FAMILY EXPORT SYSTEM PERMEASE COMPONENT 2"/>
    <property type="match status" value="1"/>
</dbReference>
<keyword evidence="4 6" id="KW-1133">Transmembrane helix</keyword>
<feature type="transmembrane region" description="Helical" evidence="6">
    <location>
        <begin position="767"/>
        <end position="789"/>
    </location>
</feature>
<dbReference type="GO" id="GO:0005886">
    <property type="term" value="C:plasma membrane"/>
    <property type="evidence" value="ECO:0007669"/>
    <property type="project" value="UniProtKB-SubCell"/>
</dbReference>
<feature type="transmembrane region" description="Helical" evidence="6">
    <location>
        <begin position="21"/>
        <end position="41"/>
    </location>
</feature>
<gene>
    <name evidence="9" type="ORF">FW778_02355</name>
</gene>
<dbReference type="EMBL" id="VYQF01000001">
    <property type="protein sequence ID" value="KAA9040900.1"/>
    <property type="molecule type" value="Genomic_DNA"/>
</dbReference>
<evidence type="ECO:0000256" key="1">
    <source>
        <dbReference type="ARBA" id="ARBA00004651"/>
    </source>
</evidence>
<dbReference type="InterPro" id="IPR025857">
    <property type="entry name" value="MacB_PCD"/>
</dbReference>
<dbReference type="AlphaFoldDB" id="A0A5J5IIP6"/>
<dbReference type="Proteomes" id="UP000326903">
    <property type="component" value="Unassembled WGS sequence"/>
</dbReference>
<sequence>MIRNYLKIAFRNLWKNKGFSAINIAGLAIGLATCLLMLFYVTDELSYDKFNEKADRIYRVDGDIQFGGNHFVLAVAPDPMGQVLKKDFPQVEQYVRFRGYGGLLVKKGNQNINEEKVIYADSTLFDVFTLPMIQGDPKTALVEPNSVVITETTARKYFNSTDVVGKNFVINDTVNFKITGVIKDIPSQSHFNFDFFVSLSSNDESRQNNWVSNNFNTYIVLKKGADPKKLEAQFPSVVTKYVGPQVKQLMNINMEEFAKGGNYDTYHLTPITSIHLHSNKTAELGANSSIEFVYIFSFIAVLILLIACVNFMNLSTARSSNRAKEVGVRKVLGSLRKSLVAQFLTESVLISFIALILAIIIAWLMLPYFNQLSGKQLGTSVFENPWLFPALIALMVVVGVIAGSYPAFFLSAFKPVEVLKGKLSKGFKGSWLRSGLVVFQFFISIALIVGTIVIYNQLKFIRSKDLGYNRNQVLIIKNTFPLGNNAKVFKDEVLQMAGVQNATMTGFLPTSEWRSDSPLFPDATLNQKTAVSAQIWRVDENYISTLDMKMIEGRNFSKDFPTDSSGIIINESAAKLLGFKNPLNKTLYYLNNFNNNKDVTAYHILGVVKDFNFSSLRDEVTPLALMYREQNGSISFRINTTDIPNLISNIESKWKAMAVGQPFTYSFMDDDFNKTYLSEQRTGKIFISFAIFAIFIACLGLFGLVTYAAEQRTREIGIRKVLGASVSGIVGMLSKDFLKLIIIAMLIAFPVAWWAMHTWLQHFAYRISITLRVFVIAGGISLLIALLTVSFQAIKAALANPVRNLRTE</sequence>
<evidence type="ECO:0000256" key="5">
    <source>
        <dbReference type="ARBA" id="ARBA00023136"/>
    </source>
</evidence>
<evidence type="ECO:0000256" key="2">
    <source>
        <dbReference type="ARBA" id="ARBA00022475"/>
    </source>
</evidence>
<evidence type="ECO:0000259" key="7">
    <source>
        <dbReference type="Pfam" id="PF02687"/>
    </source>
</evidence>
<evidence type="ECO:0000313" key="10">
    <source>
        <dbReference type="Proteomes" id="UP000326903"/>
    </source>
</evidence>
<dbReference type="InterPro" id="IPR050250">
    <property type="entry name" value="Macrolide_Exporter_MacB"/>
</dbReference>
<feature type="transmembrane region" description="Helical" evidence="6">
    <location>
        <begin position="431"/>
        <end position="455"/>
    </location>
</feature>
<evidence type="ECO:0000313" key="9">
    <source>
        <dbReference type="EMBL" id="KAA9040900.1"/>
    </source>
</evidence>
<dbReference type="InterPro" id="IPR003838">
    <property type="entry name" value="ABC3_permease_C"/>
</dbReference>
<dbReference type="RefSeq" id="WP_150412989.1">
    <property type="nucleotide sequence ID" value="NZ_VYQF01000001.1"/>
</dbReference>
<organism evidence="9 10">
    <name type="scientific">Ginsengibacter hankyongi</name>
    <dbReference type="NCBI Taxonomy" id="2607284"/>
    <lineage>
        <taxon>Bacteria</taxon>
        <taxon>Pseudomonadati</taxon>
        <taxon>Bacteroidota</taxon>
        <taxon>Chitinophagia</taxon>
        <taxon>Chitinophagales</taxon>
        <taxon>Chitinophagaceae</taxon>
        <taxon>Ginsengibacter</taxon>
    </lineage>
</organism>
<feature type="domain" description="ABC3 transporter permease C-terminal" evidence="7">
    <location>
        <begin position="298"/>
        <end position="411"/>
    </location>
</feature>
<accession>A0A5J5IIP6</accession>
<dbReference type="PANTHER" id="PTHR30572">
    <property type="entry name" value="MEMBRANE COMPONENT OF TRANSPORTER-RELATED"/>
    <property type="match status" value="1"/>
</dbReference>
<keyword evidence="10" id="KW-1185">Reference proteome</keyword>
<feature type="transmembrane region" description="Helical" evidence="6">
    <location>
        <begin position="339"/>
        <end position="366"/>
    </location>
</feature>
<protein>
    <submittedName>
        <fullName evidence="9">FtsX-like permease family protein</fullName>
    </submittedName>
</protein>
<feature type="transmembrane region" description="Helical" evidence="6">
    <location>
        <begin position="386"/>
        <end position="410"/>
    </location>
</feature>
<keyword evidence="5 6" id="KW-0472">Membrane</keyword>
<feature type="transmembrane region" description="Helical" evidence="6">
    <location>
        <begin position="292"/>
        <end position="314"/>
    </location>
</feature>